<evidence type="ECO:0000256" key="4">
    <source>
        <dbReference type="ARBA" id="ARBA00023034"/>
    </source>
</evidence>
<proteinExistence type="inferred from homology"/>
<evidence type="ECO:0000256" key="5">
    <source>
        <dbReference type="ARBA" id="ARBA00038020"/>
    </source>
</evidence>
<evidence type="ECO:0000313" key="8">
    <source>
        <dbReference type="EMBL" id="CAA0835895.1"/>
    </source>
</evidence>
<comment type="similarity">
    <text evidence="5">Belongs to the SFH family.</text>
</comment>
<dbReference type="Proteomes" id="UP001153555">
    <property type="component" value="Unassembled WGS sequence"/>
</dbReference>
<evidence type="ECO:0000256" key="2">
    <source>
        <dbReference type="ARBA" id="ARBA00004395"/>
    </source>
</evidence>
<dbReference type="Gene3D" id="3.40.525.10">
    <property type="entry name" value="CRAL-TRIO lipid binding domain"/>
    <property type="match status" value="1"/>
</dbReference>
<dbReference type="SUPFAM" id="SSF52087">
    <property type="entry name" value="CRAL/TRIO domain"/>
    <property type="match status" value="1"/>
</dbReference>
<dbReference type="EMBL" id="CACSLK010030184">
    <property type="protein sequence ID" value="CAA0835895.1"/>
    <property type="molecule type" value="Genomic_DNA"/>
</dbReference>
<dbReference type="InterPro" id="IPR001251">
    <property type="entry name" value="CRAL-TRIO_dom"/>
</dbReference>
<dbReference type="CDD" id="cd00170">
    <property type="entry name" value="SEC14"/>
    <property type="match status" value="1"/>
</dbReference>
<organism evidence="8 9">
    <name type="scientific">Striga hermonthica</name>
    <name type="common">Purple witchweed</name>
    <name type="synonym">Buchnera hermonthica</name>
    <dbReference type="NCBI Taxonomy" id="68872"/>
    <lineage>
        <taxon>Eukaryota</taxon>
        <taxon>Viridiplantae</taxon>
        <taxon>Streptophyta</taxon>
        <taxon>Embryophyta</taxon>
        <taxon>Tracheophyta</taxon>
        <taxon>Spermatophyta</taxon>
        <taxon>Magnoliopsida</taxon>
        <taxon>eudicotyledons</taxon>
        <taxon>Gunneridae</taxon>
        <taxon>Pentapetalae</taxon>
        <taxon>asterids</taxon>
        <taxon>lamiids</taxon>
        <taxon>Lamiales</taxon>
        <taxon>Orobanchaceae</taxon>
        <taxon>Buchnereae</taxon>
        <taxon>Striga</taxon>
    </lineage>
</organism>
<keyword evidence="9" id="KW-1185">Reference proteome</keyword>
<dbReference type="SMART" id="SM01100">
    <property type="entry name" value="CRAL_TRIO_N"/>
    <property type="match status" value="1"/>
</dbReference>
<reference evidence="8" key="1">
    <citation type="submission" date="2019-12" db="EMBL/GenBank/DDBJ databases">
        <authorList>
            <person name="Scholes J."/>
        </authorList>
    </citation>
    <scope>NUCLEOTIDE SEQUENCE</scope>
</reference>
<dbReference type="GO" id="GO:0005886">
    <property type="term" value="C:plasma membrane"/>
    <property type="evidence" value="ECO:0007669"/>
    <property type="project" value="UniProtKB-SubCell"/>
</dbReference>
<keyword evidence="4" id="KW-0333">Golgi apparatus</keyword>
<dbReference type="Gene3D" id="1.10.8.20">
    <property type="entry name" value="N-terminal domain of phosphatidylinositol transfer protein sec14p"/>
    <property type="match status" value="1"/>
</dbReference>
<keyword evidence="3" id="KW-0813">Transport</keyword>
<evidence type="ECO:0000313" key="9">
    <source>
        <dbReference type="Proteomes" id="UP001153555"/>
    </source>
</evidence>
<feature type="compositionally biased region" description="Low complexity" evidence="6">
    <location>
        <begin position="32"/>
        <end position="43"/>
    </location>
</feature>
<dbReference type="SMART" id="SM00516">
    <property type="entry name" value="SEC14"/>
    <property type="match status" value="1"/>
</dbReference>
<dbReference type="SUPFAM" id="SSF46938">
    <property type="entry name" value="CRAL/TRIO N-terminal domain"/>
    <property type="match status" value="1"/>
</dbReference>
<dbReference type="GO" id="GO:0015031">
    <property type="term" value="P:protein transport"/>
    <property type="evidence" value="ECO:0007669"/>
    <property type="project" value="UniProtKB-KW"/>
</dbReference>
<evidence type="ECO:0000256" key="3">
    <source>
        <dbReference type="ARBA" id="ARBA00022927"/>
    </source>
</evidence>
<comment type="subcellular location">
    <subcellularLocation>
        <location evidence="1">Cell membrane</location>
        <topology evidence="1">Peripheral membrane protein</topology>
    </subcellularLocation>
    <subcellularLocation>
        <location evidence="2">Golgi apparatus membrane</location>
        <topology evidence="2">Peripheral membrane protein</topology>
    </subcellularLocation>
</comment>
<protein>
    <submittedName>
        <fullName evidence="8">Phosphatidylinositol/phosphatidylcholine transfer protein SFH11</fullName>
    </submittedName>
</protein>
<dbReference type="Pfam" id="PF00650">
    <property type="entry name" value="CRAL_TRIO"/>
    <property type="match status" value="1"/>
</dbReference>
<evidence type="ECO:0000256" key="1">
    <source>
        <dbReference type="ARBA" id="ARBA00004202"/>
    </source>
</evidence>
<dbReference type="GO" id="GO:0000139">
    <property type="term" value="C:Golgi membrane"/>
    <property type="evidence" value="ECO:0007669"/>
    <property type="project" value="UniProtKB-SubCell"/>
</dbReference>
<comment type="caution">
    <text evidence="8">The sequence shown here is derived from an EMBL/GenBank/DDBJ whole genome shotgun (WGS) entry which is preliminary data.</text>
</comment>
<dbReference type="PANTHER" id="PTHR45657">
    <property type="entry name" value="CRAL-TRIO DOMAIN-CONTAINING PROTEIN YKL091C-RELATED"/>
    <property type="match status" value="1"/>
</dbReference>
<dbReference type="PANTHER" id="PTHR45657:SF50">
    <property type="entry name" value="PHOSPHATIDYLINOSITOL_PHOSPHATIDYLCHOLINE TRANSFER PROTEIN SFH11"/>
    <property type="match status" value="1"/>
</dbReference>
<dbReference type="InterPro" id="IPR036273">
    <property type="entry name" value="CRAL/TRIO_N_dom_sf"/>
</dbReference>
<dbReference type="OrthoDB" id="1434354at2759"/>
<name>A0A9N7NTR2_STRHE</name>
<feature type="region of interest" description="Disordered" evidence="6">
    <location>
        <begin position="15"/>
        <end position="46"/>
    </location>
</feature>
<dbReference type="AlphaFoldDB" id="A0A9N7NTR2"/>
<accession>A0A9N7NTR2</accession>
<dbReference type="PROSITE" id="PS50191">
    <property type="entry name" value="CRAL_TRIO"/>
    <property type="match status" value="1"/>
</dbReference>
<keyword evidence="3" id="KW-0653">Protein transport</keyword>
<evidence type="ECO:0000256" key="6">
    <source>
        <dbReference type="SAM" id="MobiDB-lite"/>
    </source>
</evidence>
<evidence type="ECO:0000259" key="7">
    <source>
        <dbReference type="PROSITE" id="PS50191"/>
    </source>
</evidence>
<gene>
    <name evidence="8" type="ORF">SHERM_03041</name>
</gene>
<feature type="domain" description="CRAL-TRIO" evidence="7">
    <location>
        <begin position="156"/>
        <end position="330"/>
    </location>
</feature>
<sequence length="418" mass="48079">MQNPKDILKEILISTGFGGPRYNKPKAKSSNPPAEAPLQLPPLKDGQKSLRSFMSMLSSPFRSPKSFGSPSEGQSMKLVLDESRNPKDEKLVDSFRELLSHEGQLPQKHLDDHTLLRFLRMRNFDFTKAKYAFLQHIKWREEFRVDSILNEFKYEEHEDVKKCYPHGFHGVDRHGRPVYIERIGMVDLDKFLHVTTIDRFVKHHVYEQEKTLNLRYPACTVAAKKHINSTVSILDVKDVGMSKFSKPARYIFMEIQKIDSSYYPETLHRLFIINAGSGFKVLWKAIRAFLDTRTLEKIQVLGTDYQNSLIEAIEPSELPSFLGGECTCSEFGGCLFSDKGPWKDPENTKTLKGMLFTDEHKGAYNVNSAVEEPLLEKIKALEPVVENVKEKMRMLEVTLEETKVVLQGLARQIQELKR</sequence>
<dbReference type="InterPro" id="IPR011074">
    <property type="entry name" value="CRAL/TRIO_N_dom"/>
</dbReference>
<dbReference type="InterPro" id="IPR036865">
    <property type="entry name" value="CRAL-TRIO_dom_sf"/>
</dbReference>
<dbReference type="InterPro" id="IPR051026">
    <property type="entry name" value="PI/PC_transfer"/>
</dbReference>